<reference evidence="1 2" key="1">
    <citation type="journal article" date="2019" name="Nat. Ecol. Evol.">
        <title>Megaphylogeny resolves global patterns of mushroom evolution.</title>
        <authorList>
            <person name="Varga T."/>
            <person name="Krizsan K."/>
            <person name="Foldi C."/>
            <person name="Dima B."/>
            <person name="Sanchez-Garcia M."/>
            <person name="Sanchez-Ramirez S."/>
            <person name="Szollosi G.J."/>
            <person name="Szarkandi J.G."/>
            <person name="Papp V."/>
            <person name="Albert L."/>
            <person name="Andreopoulos W."/>
            <person name="Angelini C."/>
            <person name="Antonin V."/>
            <person name="Barry K.W."/>
            <person name="Bougher N.L."/>
            <person name="Buchanan P."/>
            <person name="Buyck B."/>
            <person name="Bense V."/>
            <person name="Catcheside P."/>
            <person name="Chovatia M."/>
            <person name="Cooper J."/>
            <person name="Damon W."/>
            <person name="Desjardin D."/>
            <person name="Finy P."/>
            <person name="Geml J."/>
            <person name="Haridas S."/>
            <person name="Hughes K."/>
            <person name="Justo A."/>
            <person name="Karasinski D."/>
            <person name="Kautmanova I."/>
            <person name="Kiss B."/>
            <person name="Kocsube S."/>
            <person name="Kotiranta H."/>
            <person name="LaButti K.M."/>
            <person name="Lechner B.E."/>
            <person name="Liimatainen K."/>
            <person name="Lipzen A."/>
            <person name="Lukacs Z."/>
            <person name="Mihaltcheva S."/>
            <person name="Morgado L.N."/>
            <person name="Niskanen T."/>
            <person name="Noordeloos M.E."/>
            <person name="Ohm R.A."/>
            <person name="Ortiz-Santana B."/>
            <person name="Ovrebo C."/>
            <person name="Racz N."/>
            <person name="Riley R."/>
            <person name="Savchenko A."/>
            <person name="Shiryaev A."/>
            <person name="Soop K."/>
            <person name="Spirin V."/>
            <person name="Szebenyi C."/>
            <person name="Tomsovsky M."/>
            <person name="Tulloss R.E."/>
            <person name="Uehling J."/>
            <person name="Grigoriev I.V."/>
            <person name="Vagvolgyi C."/>
            <person name="Papp T."/>
            <person name="Martin F.M."/>
            <person name="Miettinen O."/>
            <person name="Hibbett D.S."/>
            <person name="Nagy L.G."/>
        </authorList>
    </citation>
    <scope>NUCLEOTIDE SEQUENCE [LARGE SCALE GENOMIC DNA]</scope>
    <source>
        <strain evidence="1 2">NL-1719</strain>
    </source>
</reference>
<gene>
    <name evidence="1" type="ORF">BDN72DRAFT_584255</name>
</gene>
<keyword evidence="2" id="KW-1185">Reference proteome</keyword>
<sequence length="395" mass="45388">MTKGTPASNTHARRSVRDKQPSAKQIAQENEKLQEQLNRQAVEIAQLRSRPVKQRTQKKDLRASDDEEQFSDAGFVPESEDDEVPRFTSSAMPLETLGDATETQPLRRRSGHHPNRVPSSSPEPFELEAGNALDEREEVFTSPQPSQHKRPHSPEDNPDESQPSHKRPALNIKPPRKRPILNPGVNPTHRPKTGDYSGVVKTIIKDTIRRYEANIIAINAFPEEMMKSQWIVELWAQACKSVGDEYEVTPRICKLVEARSSRIRGAMLSEPTGVRVSVHHHFPFYEENVTDSVDHNKGLCQDLLRERNAFVYEDPKNMLGFMRNKILIKELRWIFHSHNKQSLGRTFPHLFTQISLPTLALLMTMTRFCIKEFETGKFTKQEFNEDNNQEELRSI</sequence>
<organism evidence="1 2">
    <name type="scientific">Pluteus cervinus</name>
    <dbReference type="NCBI Taxonomy" id="181527"/>
    <lineage>
        <taxon>Eukaryota</taxon>
        <taxon>Fungi</taxon>
        <taxon>Dikarya</taxon>
        <taxon>Basidiomycota</taxon>
        <taxon>Agaricomycotina</taxon>
        <taxon>Agaricomycetes</taxon>
        <taxon>Agaricomycetidae</taxon>
        <taxon>Agaricales</taxon>
        <taxon>Pluteineae</taxon>
        <taxon>Pluteaceae</taxon>
        <taxon>Pluteus</taxon>
    </lineage>
</organism>
<evidence type="ECO:0000313" key="1">
    <source>
        <dbReference type="EMBL" id="TFK59716.1"/>
    </source>
</evidence>
<protein>
    <submittedName>
        <fullName evidence="1">Uncharacterized protein</fullName>
    </submittedName>
</protein>
<proteinExistence type="predicted"/>
<dbReference type="EMBL" id="ML208910">
    <property type="protein sequence ID" value="TFK59716.1"/>
    <property type="molecule type" value="Genomic_DNA"/>
</dbReference>
<dbReference type="Proteomes" id="UP000308600">
    <property type="component" value="Unassembled WGS sequence"/>
</dbReference>
<evidence type="ECO:0000313" key="2">
    <source>
        <dbReference type="Proteomes" id="UP000308600"/>
    </source>
</evidence>
<accession>A0ACD3A229</accession>
<name>A0ACD3A229_9AGAR</name>